<keyword evidence="5 9" id="KW-0819">tRNA processing</keyword>
<evidence type="ECO:0000256" key="6">
    <source>
        <dbReference type="ARBA" id="ARBA00022857"/>
    </source>
</evidence>
<evidence type="ECO:0000313" key="14">
    <source>
        <dbReference type="EMBL" id="KJV10814.1"/>
    </source>
</evidence>
<feature type="domain" description="DUS-like FMN-binding" evidence="13">
    <location>
        <begin position="18"/>
        <end position="325"/>
    </location>
</feature>
<evidence type="ECO:0000313" key="15">
    <source>
        <dbReference type="Proteomes" id="UP000033774"/>
    </source>
</evidence>
<dbReference type="Gene3D" id="1.20.120.1460">
    <property type="match status" value="1"/>
</dbReference>
<dbReference type="RefSeq" id="WP_045774479.1">
    <property type="nucleotide sequence ID" value="NZ_LAJY01000042.1"/>
</dbReference>
<comment type="catalytic activity">
    <reaction evidence="9">
        <text>5,6-dihydrouridine(20a) in tRNA + NAD(+) = uridine(20a) in tRNA + NADH + H(+)</text>
        <dbReference type="Rhea" id="RHEA:53348"/>
        <dbReference type="Rhea" id="RHEA-COMP:13535"/>
        <dbReference type="Rhea" id="RHEA-COMP:13536"/>
        <dbReference type="ChEBI" id="CHEBI:15378"/>
        <dbReference type="ChEBI" id="CHEBI:57540"/>
        <dbReference type="ChEBI" id="CHEBI:57945"/>
        <dbReference type="ChEBI" id="CHEBI:65315"/>
        <dbReference type="ChEBI" id="CHEBI:74443"/>
    </reaction>
</comment>
<dbReference type="InterPro" id="IPR018517">
    <property type="entry name" value="tRNA_hU_synthase_CS"/>
</dbReference>
<dbReference type="Pfam" id="PF01207">
    <property type="entry name" value="Dus"/>
    <property type="match status" value="1"/>
</dbReference>
<feature type="binding site" evidence="9 12">
    <location>
        <begin position="214"/>
        <end position="216"/>
    </location>
    <ligand>
        <name>FMN</name>
        <dbReference type="ChEBI" id="CHEBI:58210"/>
    </ligand>
</feature>
<keyword evidence="3 9" id="KW-0285">Flavoprotein</keyword>
<feature type="binding site" evidence="9 12">
    <location>
        <position position="73"/>
    </location>
    <ligand>
        <name>FMN</name>
        <dbReference type="ChEBI" id="CHEBI:58210"/>
    </ligand>
</feature>
<dbReference type="PATRIC" id="fig|552518.3.peg.2797"/>
<dbReference type="InterPro" id="IPR001269">
    <property type="entry name" value="DUS_fam"/>
</dbReference>
<dbReference type="GO" id="GO:0102266">
    <property type="term" value="F:tRNA-dihydrouridine20a synthase activity"/>
    <property type="evidence" value="ECO:0007669"/>
    <property type="project" value="RHEA"/>
</dbReference>
<evidence type="ECO:0000256" key="1">
    <source>
        <dbReference type="ARBA" id="ARBA00001917"/>
    </source>
</evidence>
<dbReference type="PANTHER" id="PTHR42907:SF1">
    <property type="entry name" value="FMN-LINKED OXIDOREDUCTASES SUPERFAMILY PROTEIN"/>
    <property type="match status" value="1"/>
</dbReference>
<evidence type="ECO:0000256" key="10">
    <source>
        <dbReference type="PIRNR" id="PIRNR006621"/>
    </source>
</evidence>
<comment type="similarity">
    <text evidence="9">Belongs to the Dus family. DusA subfamily.</text>
</comment>
<feature type="site" description="Interacts with tRNA; defines subfamily-specific binding signature" evidence="9">
    <location>
        <position position="186"/>
    </location>
</feature>
<dbReference type="GO" id="GO:0000049">
    <property type="term" value="F:tRNA binding"/>
    <property type="evidence" value="ECO:0007669"/>
    <property type="project" value="UniProtKB-UniRule"/>
</dbReference>
<name>A0A0F3IYY8_9PROT</name>
<protein>
    <recommendedName>
        <fullName evidence="9">tRNA-dihydrouridine(20/20a) synthase</fullName>
        <ecNumber evidence="9">1.3.1.91</ecNumber>
    </recommendedName>
    <alternativeName>
        <fullName evidence="9">U20-specific dihydrouridine synthase</fullName>
        <shortName evidence="9">U20-specific Dus</shortName>
    </alternativeName>
    <alternativeName>
        <fullName evidence="9">tRNA-dihydrouridine synthase A</fullName>
    </alternativeName>
</protein>
<dbReference type="InterPro" id="IPR013785">
    <property type="entry name" value="Aldolase_TIM"/>
</dbReference>
<comment type="function">
    <text evidence="9">Catalyzes the synthesis of 5,6-dihydrouridine (D), a modified base found in the D-loop of most tRNAs, via the reduction of the C5-C6 double bond in target uridines. Specifically modifies U20 and U20a in tRNAs.</text>
</comment>
<feature type="site" description="Interacts with tRNA" evidence="9">
    <location>
        <position position="189"/>
    </location>
</feature>
<comment type="catalytic activity">
    <reaction evidence="9">
        <text>5,6-dihydrouridine(20) in tRNA + NADP(+) = uridine(20) in tRNA + NADPH + H(+)</text>
        <dbReference type="Rhea" id="RHEA:53336"/>
        <dbReference type="Rhea" id="RHEA-COMP:13533"/>
        <dbReference type="Rhea" id="RHEA-COMP:13534"/>
        <dbReference type="ChEBI" id="CHEBI:15378"/>
        <dbReference type="ChEBI" id="CHEBI:57783"/>
        <dbReference type="ChEBI" id="CHEBI:58349"/>
        <dbReference type="ChEBI" id="CHEBI:65315"/>
        <dbReference type="ChEBI" id="CHEBI:74443"/>
        <dbReference type="EC" id="1.3.1.91"/>
    </reaction>
</comment>
<comment type="cofactor">
    <cofactor evidence="1 9 10 12">
        <name>FMN</name>
        <dbReference type="ChEBI" id="CHEBI:58210"/>
    </cofactor>
</comment>
<dbReference type="CDD" id="cd02801">
    <property type="entry name" value="DUS_like_FMN"/>
    <property type="match status" value="1"/>
</dbReference>
<keyword evidence="12" id="KW-0547">Nucleotide-binding</keyword>
<keyword evidence="8 9" id="KW-0560">Oxidoreductase</keyword>
<dbReference type="Proteomes" id="UP000033774">
    <property type="component" value="Unassembled WGS sequence"/>
</dbReference>
<comment type="catalytic activity">
    <reaction evidence="9">
        <text>5,6-dihydrouridine(20a) in tRNA + NADP(+) = uridine(20a) in tRNA + NADPH + H(+)</text>
        <dbReference type="Rhea" id="RHEA:53344"/>
        <dbReference type="Rhea" id="RHEA-COMP:13535"/>
        <dbReference type="Rhea" id="RHEA-COMP:13536"/>
        <dbReference type="ChEBI" id="CHEBI:15378"/>
        <dbReference type="ChEBI" id="CHEBI:57783"/>
        <dbReference type="ChEBI" id="CHEBI:58349"/>
        <dbReference type="ChEBI" id="CHEBI:65315"/>
        <dbReference type="ChEBI" id="CHEBI:74443"/>
    </reaction>
</comment>
<dbReference type="EC" id="1.3.1.91" evidence="9"/>
<dbReference type="NCBIfam" id="TIGR00742">
    <property type="entry name" value="yjbN"/>
    <property type="match status" value="1"/>
</dbReference>
<dbReference type="GO" id="GO:0102264">
    <property type="term" value="F:tRNA-dihydrouridine20 synthase activity"/>
    <property type="evidence" value="ECO:0007669"/>
    <property type="project" value="UniProtKB-EC"/>
</dbReference>
<evidence type="ECO:0000256" key="8">
    <source>
        <dbReference type="ARBA" id="ARBA00023002"/>
    </source>
</evidence>
<evidence type="ECO:0000256" key="2">
    <source>
        <dbReference type="ARBA" id="ARBA00022555"/>
    </source>
</evidence>
<dbReference type="GO" id="GO:0010181">
    <property type="term" value="F:FMN binding"/>
    <property type="evidence" value="ECO:0007669"/>
    <property type="project" value="UniProtKB-UniRule"/>
</dbReference>
<dbReference type="OrthoDB" id="9783413at2"/>
<dbReference type="PIRSF" id="PIRSF006621">
    <property type="entry name" value="Dus"/>
    <property type="match status" value="1"/>
</dbReference>
<evidence type="ECO:0000256" key="11">
    <source>
        <dbReference type="PIRSR" id="PIRSR006621-1"/>
    </source>
</evidence>
<evidence type="ECO:0000256" key="12">
    <source>
        <dbReference type="PIRSR" id="PIRSR006621-2"/>
    </source>
</evidence>
<evidence type="ECO:0000256" key="5">
    <source>
        <dbReference type="ARBA" id="ARBA00022694"/>
    </source>
</evidence>
<dbReference type="PROSITE" id="PS01136">
    <property type="entry name" value="UPF0034"/>
    <property type="match status" value="1"/>
</dbReference>
<dbReference type="EMBL" id="LAJY01000042">
    <property type="protein sequence ID" value="KJV10814.1"/>
    <property type="molecule type" value="Genomic_DNA"/>
</dbReference>
<dbReference type="HAMAP" id="MF_02041">
    <property type="entry name" value="DusA_subfam"/>
    <property type="match status" value="1"/>
</dbReference>
<feature type="site" description="Interacts with tRNA" evidence="9">
    <location>
        <position position="100"/>
    </location>
</feature>
<comment type="caution">
    <text evidence="14">The sequence shown here is derived from an EMBL/GenBank/DDBJ whole genome shotgun (WGS) entry which is preliminary data.</text>
</comment>
<evidence type="ECO:0000259" key="13">
    <source>
        <dbReference type="Pfam" id="PF01207"/>
    </source>
</evidence>
<feature type="site" description="Interacts with tRNA; defines subfamily-specific binding signature" evidence="9">
    <location>
        <position position="302"/>
    </location>
</feature>
<dbReference type="Gene3D" id="3.20.20.70">
    <property type="entry name" value="Aldolase class I"/>
    <property type="match status" value="1"/>
</dbReference>
<comment type="similarity">
    <text evidence="10">Belongs to the dus family.</text>
</comment>
<dbReference type="AlphaFoldDB" id="A0A0F3IYY8"/>
<keyword evidence="6 9" id="KW-0521">NADP</keyword>
<feature type="binding site" evidence="9 12">
    <location>
        <position position="142"/>
    </location>
    <ligand>
        <name>FMN</name>
        <dbReference type="ChEBI" id="CHEBI:58210"/>
    </ligand>
</feature>
<reference evidence="14 15" key="1">
    <citation type="submission" date="2015-03" db="EMBL/GenBank/DDBJ databases">
        <title>Draft genome sequence of Elstera litoralis.</title>
        <authorList>
            <person name="Rahalkar M.C."/>
            <person name="Dhakephalkar P.K."/>
            <person name="Pore S.D."/>
            <person name="Arora P."/>
            <person name="Kapse N.G."/>
            <person name="Pandit P.S."/>
        </authorList>
    </citation>
    <scope>NUCLEOTIDE SEQUENCE [LARGE SCALE GENOMIC DNA]</scope>
    <source>
        <strain evidence="14 15">Dia-1</strain>
    </source>
</reference>
<evidence type="ECO:0000256" key="3">
    <source>
        <dbReference type="ARBA" id="ARBA00022630"/>
    </source>
</evidence>
<evidence type="ECO:0000256" key="4">
    <source>
        <dbReference type="ARBA" id="ARBA00022643"/>
    </source>
</evidence>
<keyword evidence="7 9" id="KW-0694">RNA-binding</keyword>
<dbReference type="PANTHER" id="PTHR42907">
    <property type="entry name" value="FMN-LINKED OXIDOREDUCTASES SUPERFAMILY PROTEIN"/>
    <property type="match status" value="1"/>
</dbReference>
<feature type="site" description="Interacts with tRNA; defines subfamily-specific binding signature" evidence="9">
    <location>
        <position position="305"/>
    </location>
</feature>
<proteinExistence type="inferred from homology"/>
<organism evidence="14 15">
    <name type="scientific">Elstera litoralis</name>
    <dbReference type="NCBI Taxonomy" id="552518"/>
    <lineage>
        <taxon>Bacteria</taxon>
        <taxon>Pseudomonadati</taxon>
        <taxon>Pseudomonadota</taxon>
        <taxon>Alphaproteobacteria</taxon>
        <taxon>Rhodospirillales</taxon>
        <taxon>Rhodospirillaceae</taxon>
        <taxon>Elstera</taxon>
    </lineage>
</organism>
<dbReference type="GO" id="GO:0050660">
    <property type="term" value="F:flavin adenine dinucleotide binding"/>
    <property type="evidence" value="ECO:0007669"/>
    <property type="project" value="InterPro"/>
</dbReference>
<accession>A0A0F3IYY8</accession>
<comment type="catalytic activity">
    <reaction evidence="9">
        <text>5,6-dihydrouridine(20) in tRNA + NAD(+) = uridine(20) in tRNA + NADH + H(+)</text>
        <dbReference type="Rhea" id="RHEA:53340"/>
        <dbReference type="Rhea" id="RHEA-COMP:13533"/>
        <dbReference type="Rhea" id="RHEA-COMP:13534"/>
        <dbReference type="ChEBI" id="CHEBI:15378"/>
        <dbReference type="ChEBI" id="CHEBI:57540"/>
        <dbReference type="ChEBI" id="CHEBI:57945"/>
        <dbReference type="ChEBI" id="CHEBI:65315"/>
        <dbReference type="ChEBI" id="CHEBI:74443"/>
        <dbReference type="EC" id="1.3.1.91"/>
    </reaction>
</comment>
<dbReference type="InterPro" id="IPR035587">
    <property type="entry name" value="DUS-like_FMN-bd"/>
</dbReference>
<feature type="binding site" evidence="9 12">
    <location>
        <begin position="236"/>
        <end position="237"/>
    </location>
    <ligand>
        <name>FMN</name>
        <dbReference type="ChEBI" id="CHEBI:58210"/>
    </ligand>
</feature>
<gene>
    <name evidence="9" type="primary">dusA</name>
    <name evidence="14" type="ORF">VZ95_02540</name>
</gene>
<evidence type="ECO:0000256" key="7">
    <source>
        <dbReference type="ARBA" id="ARBA00022884"/>
    </source>
</evidence>
<keyword evidence="15" id="KW-1185">Reference proteome</keyword>
<keyword evidence="4 9" id="KW-0288">FMN</keyword>
<feature type="active site" description="Proton donor" evidence="9 11">
    <location>
        <position position="103"/>
    </location>
</feature>
<dbReference type="NCBIfam" id="NF008774">
    <property type="entry name" value="PRK11815.1"/>
    <property type="match status" value="1"/>
</dbReference>
<feature type="binding site" evidence="9 12">
    <location>
        <position position="174"/>
    </location>
    <ligand>
        <name>FMN</name>
        <dbReference type="ChEBI" id="CHEBI:58210"/>
    </ligand>
</feature>
<sequence>MTSTPPLPIPDFRTPLSVAPMIDWTDRHFRFFLRRITRRSRLYTEMITSAALKYGDKARHLDFDAAEHPIALQLGGSDPQELAEAARMGADWGYDEINLNVGCPSDRVQSGKFGACLMAEPELVARCVEAMARAVPLPVTVKHRLAIDEMDEEETVFRFVSIVREAGCQRFIVHARKAWLKGLSPKENRDVPPLRYELVHALKDRFPDLDLSLNGGIRSLDEAAAHLPHLDGVMIGRLAYEDPWSFAEADRRFFGDAYAPESRAAVVQAMLPYIERRMGEGVPLKAITRHMLTLFKGQPGGRAWRRYLSEVAHRPGAGPEVVDAALRMTEPSSLAA</sequence>
<dbReference type="InterPro" id="IPR004653">
    <property type="entry name" value="DusA"/>
</dbReference>
<comment type="caution">
    <text evidence="9">Lacks conserved residue(s) required for the propagation of feature annotation.</text>
</comment>
<dbReference type="SUPFAM" id="SSF51395">
    <property type="entry name" value="FMN-linked oxidoreductases"/>
    <property type="match status" value="1"/>
</dbReference>
<keyword evidence="2 9" id="KW-0820">tRNA-binding</keyword>
<evidence type="ECO:0000256" key="9">
    <source>
        <dbReference type="HAMAP-Rule" id="MF_02041"/>
    </source>
</evidence>